<comment type="caution">
    <text evidence="2">The sequence shown here is derived from an EMBL/GenBank/DDBJ whole genome shotgun (WGS) entry which is preliminary data.</text>
</comment>
<feature type="transmembrane region" description="Helical" evidence="1">
    <location>
        <begin position="62"/>
        <end position="95"/>
    </location>
</feature>
<name>A0A953M2T4_9BACT</name>
<proteinExistence type="predicted"/>
<reference evidence="2" key="2">
    <citation type="submission" date="2021-08" db="EMBL/GenBank/DDBJ databases">
        <authorList>
            <person name="Dalcin Martins P."/>
        </authorList>
    </citation>
    <scope>NUCLEOTIDE SEQUENCE</scope>
    <source>
        <strain evidence="2">MAG_39</strain>
    </source>
</reference>
<evidence type="ECO:0000313" key="2">
    <source>
        <dbReference type="EMBL" id="MBZ0157898.1"/>
    </source>
</evidence>
<keyword evidence="1" id="KW-1133">Transmembrane helix</keyword>
<dbReference type="InterPro" id="IPR010898">
    <property type="entry name" value="Hpre_diP_synth_I"/>
</dbReference>
<dbReference type="Proteomes" id="UP000705867">
    <property type="component" value="Unassembled WGS sequence"/>
</dbReference>
<reference evidence="2" key="1">
    <citation type="journal article" date="2021" name="bioRxiv">
        <title>Unraveling nitrogen, sulfur and carbon metabolic pathways and microbial community transcriptional responses to substrate deprivation and toxicity stresses in a bioreactor mimicking anoxic brackish coastal sediment conditions.</title>
        <authorList>
            <person name="Martins P.D."/>
            <person name="Echeveste M.J."/>
            <person name="Arshad A."/>
            <person name="Kurth J."/>
            <person name="Ouboter H."/>
            <person name="Jetten M.S.M."/>
            <person name="Welte C.U."/>
        </authorList>
    </citation>
    <scope>NUCLEOTIDE SEQUENCE</scope>
    <source>
        <strain evidence="2">MAG_39</strain>
    </source>
</reference>
<protein>
    <submittedName>
        <fullName evidence="2">Gx transporter family protein</fullName>
    </submittedName>
</protein>
<dbReference type="Pfam" id="PF07456">
    <property type="entry name" value="Hpre_diP_synt_I"/>
    <property type="match status" value="1"/>
</dbReference>
<feature type="transmembrane region" description="Helical" evidence="1">
    <location>
        <begin position="101"/>
        <end position="127"/>
    </location>
</feature>
<dbReference type="InterPro" id="IPR014535">
    <property type="entry name" value="Hpre_diP_synt_I"/>
</dbReference>
<evidence type="ECO:0000313" key="3">
    <source>
        <dbReference type="Proteomes" id="UP000705867"/>
    </source>
</evidence>
<dbReference type="Gene3D" id="1.10.1760.20">
    <property type="match status" value="1"/>
</dbReference>
<keyword evidence="1" id="KW-0472">Membrane</keyword>
<feature type="transmembrane region" description="Helical" evidence="1">
    <location>
        <begin position="134"/>
        <end position="160"/>
    </location>
</feature>
<accession>A0A953M2T4</accession>
<evidence type="ECO:0000256" key="1">
    <source>
        <dbReference type="SAM" id="Phobius"/>
    </source>
</evidence>
<feature type="transmembrane region" description="Helical" evidence="1">
    <location>
        <begin position="7"/>
        <end position="26"/>
    </location>
</feature>
<organism evidence="2 3">
    <name type="scientific">Candidatus Nitrobium versatile</name>
    <dbReference type="NCBI Taxonomy" id="2884831"/>
    <lineage>
        <taxon>Bacteria</taxon>
        <taxon>Pseudomonadati</taxon>
        <taxon>Nitrospirota</taxon>
        <taxon>Nitrospiria</taxon>
        <taxon>Nitrospirales</taxon>
        <taxon>Nitrospiraceae</taxon>
        <taxon>Candidatus Nitrobium</taxon>
    </lineage>
</organism>
<dbReference type="PIRSF" id="PIRSF027391">
    <property type="entry name" value="Hpre_diP_synt_I"/>
    <property type="match status" value="1"/>
</dbReference>
<feature type="transmembrane region" description="Helical" evidence="1">
    <location>
        <begin position="32"/>
        <end position="50"/>
    </location>
</feature>
<gene>
    <name evidence="2" type="ORF">K8I29_17005</name>
</gene>
<keyword evidence="1" id="KW-0812">Transmembrane</keyword>
<dbReference type="AlphaFoldDB" id="A0A953M2T4"/>
<dbReference type="EMBL" id="JAIOIV010000131">
    <property type="protein sequence ID" value="MBZ0157898.1"/>
    <property type="molecule type" value="Genomic_DNA"/>
</dbReference>
<sequence length="172" mass="18532">MESRDRYRIALLASYALALHGIETLLPTPIPWFKLGLSNIITMITLYRYGTKSALMVTLIRVLLGSLLLGTFLGPAFFLSLGGGLAGVLSMAFAARFLPGLFSPLGISLIGAFFHNVAQLFVAYLLFVQRIEAIVLVAPLLMATGVLTGMVNGIAARYLLLEMQESEGRAPA</sequence>